<dbReference type="EMBL" id="MTKS01000046">
    <property type="protein sequence ID" value="RWX52047.1"/>
    <property type="molecule type" value="Genomic_DNA"/>
</dbReference>
<proteinExistence type="predicted"/>
<sequence>MIKIKVLCLAVFFICISLTELFAATIGHYYEQQMPIPGIKAPSVRIESLNKINPGETVDLSAYATVDTRHNGEAFFYWYANQGTFTLHPSYPDYSTVTYTAPNTPGDITITAQVGDTLGYVGTDRFTVTVTGATNGRGNPPVLQQCTYRVSPKDWQDVYHATYRLTVEENADGVPVGHISIQPTTGNMRWESTGSVRTFVDSTAVNVYEDADLTDVIGKTESYFKGSGNIDLYFNAGFSENKTITVKQFEELYGNWQVDWQLKASCPGPGNHNNGTPDLIVDTAEADPATQLEPGTRILTRARVSNIGDGPADASALACYLSTNSSWDSSDTLLYRKELSTIIDGRNTFYEQNITIPSNLSSGDYYLIFRADDQGSVTETDEGNNQAAVRIEVRTGADLTLSNTGVSPANVTQGQEVTLTAAVINSGDTGTLASSRIGYYLSDDANWDSSDTLLGTSSFGSLLPGQHQAFTRTFTLPVDLTTGQHYIIFFADYANKVTESRKDNNQAAVSMPIASAESITILSPNATTSWSYNRPHTLLWQSKTNSGTVKIDLYKKLSFSSTIVAAASNTGTFVWNVPELLKADDYWIKITSNTYSSVYGDSEHFTITRPATLTILLPNDGDLFGFGTVRNINWETGLSGTVNIDLYKSGVAYRAIARNVSTVSTSTNSYAWTVPSDLAEGTDYQIKVTHSADSATTDLSDGHFTITDPGTEEPLAKDDAAVTEEDTAVLISVLANDNPPQSETLDVTSVGTPAHGTALLNADDTVTYTPDSGFTGSDFFTYTVNSPSRGTASATVYITVNGAVSCDPWELPPNVEELARDDAGNIFVVGTFQDSITLGTDAPVTLTAPAGIPAIYIAKYTASGSLFWARKATAKYGAISCKAAVDTVGNLYISGDYSETMHFYNGESIVATLDDPSTEYSSGYEVFLAKYSPIGELSWAEQAGGAQDDHGTSLAVDSTTNRLYIGGSFNESLNLGSGTLSTTLNSIDNGDIFLTQYTLDGTLMWAQQGSGEGNCMIFSIAPNNRGDVLVTGFYDETLTFSDSSPVTLTGGSGSNYFIAKFTSEDGFVSWAQKANGTSSCMGRAITTDNTGQVYISGDFRQACDFYNGTSIFSSMTSDQDTDMFMAKYHADGTPEWIHQAGGAYPSSMSVTLDKESNPLFIGEFQKYPAVFSTGTSGQTAMSNTSGAGLYDPDGIFLGFAEPGVDLVLVGESSGRSAIIGRENKVMACDTLLVNIPPVAADDTASTVEEQSVTISVLNNDSDPEGDSLSVTEVTQGANGVVAIESESLSVTYTPDAGFMGTDSFTYTISDGNGGTATATVTILVTSSTTELTVTDIQPTDTDAVALNQVFTFTLNEPVTAGSCYISISLKDSGSTPAAINTTVSGNILTVEPAAVLAAGTEYLITVPSCALAGTTGGNTLTVDFTHAFTTEGGSASVLFIDIAAGYDHAVALDSDGNVWAWGRNDYGQAGDNSLTDQLTPVQVQGLTGITQIAAGAYHNLALDNFGTVWAWGQNWDGQLGNGTKTNSTVPVPVSGLSDVIAIATGTSHSISLKGDGTVWTWGTNSYYELGHGLGGTTDELVPGQVPNLFNVIDIAGGYNFTTVLKQNNTVWSWGRNRAGQLGTGDITDRRVPTPALLSANVASIHASLSERAFAVMSDGSIWGWGYNGGSGAVGNGSGFDQLSPVKVFENAVHLSSGREHTVALAADSSLWAWGRNREG</sequence>
<dbReference type="InterPro" id="IPR051553">
    <property type="entry name" value="Ran_GTPase-activating"/>
</dbReference>
<dbReference type="InterPro" id="IPR032812">
    <property type="entry name" value="SbsA_Ig"/>
</dbReference>
<dbReference type="PRINTS" id="PR00633">
    <property type="entry name" value="RCCNDNSATION"/>
</dbReference>
<dbReference type="PROSITE" id="PS00626">
    <property type="entry name" value="RCC1_2"/>
    <property type="match status" value="3"/>
</dbReference>
<gene>
    <name evidence="6" type="ORF">VU01_10466</name>
</gene>
<dbReference type="Gene3D" id="2.60.40.2810">
    <property type="match status" value="1"/>
</dbReference>
<dbReference type="InterPro" id="IPR009091">
    <property type="entry name" value="RCC1/BLIP-II"/>
</dbReference>
<feature type="domain" description="Yeast cell wall synthesis Kre9/Knh1-like N-terminal" evidence="4">
    <location>
        <begin position="618"/>
        <end position="696"/>
    </location>
</feature>
<dbReference type="InterPro" id="IPR011635">
    <property type="entry name" value="CARDB"/>
</dbReference>
<feature type="domain" description="SbsA Ig-like" evidence="5">
    <location>
        <begin position="1328"/>
        <end position="1430"/>
    </location>
</feature>
<dbReference type="Pfam" id="PF00415">
    <property type="entry name" value="RCC1"/>
    <property type="match status" value="5"/>
</dbReference>
<dbReference type="PANTHER" id="PTHR45982:SF1">
    <property type="entry name" value="REGULATOR OF CHROMOSOME CONDENSATION"/>
    <property type="match status" value="1"/>
</dbReference>
<evidence type="ECO:0000256" key="2">
    <source>
        <dbReference type="SAM" id="SignalP"/>
    </source>
</evidence>
<evidence type="ECO:0000256" key="1">
    <source>
        <dbReference type="ARBA" id="ARBA00022729"/>
    </source>
</evidence>
<dbReference type="GO" id="GO:0005085">
    <property type="term" value="F:guanyl-nucleotide exchange factor activity"/>
    <property type="evidence" value="ECO:0007669"/>
    <property type="project" value="TreeGrafter"/>
</dbReference>
<feature type="domain" description="CARDB" evidence="3">
    <location>
        <begin position="397"/>
        <end position="507"/>
    </location>
</feature>
<evidence type="ECO:0000259" key="5">
    <source>
        <dbReference type="Pfam" id="PF13205"/>
    </source>
</evidence>
<dbReference type="Pfam" id="PF17963">
    <property type="entry name" value="Big_9"/>
    <property type="match status" value="2"/>
</dbReference>
<dbReference type="PANTHER" id="PTHR45982">
    <property type="entry name" value="REGULATOR OF CHROMOSOME CONDENSATION"/>
    <property type="match status" value="1"/>
</dbReference>
<evidence type="ECO:0000313" key="7">
    <source>
        <dbReference type="Proteomes" id="UP000288892"/>
    </source>
</evidence>
<dbReference type="Pfam" id="PF07705">
    <property type="entry name" value="CARDB"/>
    <property type="match status" value="2"/>
</dbReference>
<feature type="domain" description="Yeast cell wall synthesis Kre9/Knh1-like N-terminal" evidence="4">
    <location>
        <begin position="523"/>
        <end position="607"/>
    </location>
</feature>
<protein>
    <submittedName>
        <fullName evidence="6">Regulator of chromosome condensation (RCC1) repeat-containing protein</fullName>
    </submittedName>
</protein>
<dbReference type="Gene3D" id="2.60.40.10">
    <property type="entry name" value="Immunoglobulins"/>
    <property type="match status" value="2"/>
</dbReference>
<accession>A0A444JGA3</accession>
<evidence type="ECO:0000313" key="6">
    <source>
        <dbReference type="EMBL" id="RWX52047.1"/>
    </source>
</evidence>
<feature type="domain" description="CARDB" evidence="3">
    <location>
        <begin position="276"/>
        <end position="387"/>
    </location>
</feature>
<comment type="caution">
    <text evidence="6">The sequence shown here is derived from an EMBL/GenBank/DDBJ whole genome shotgun (WGS) entry which is preliminary data.</text>
</comment>
<dbReference type="PROSITE" id="PS50012">
    <property type="entry name" value="RCC1_3"/>
    <property type="match status" value="5"/>
</dbReference>
<name>A0A444JGA3_9BACT</name>
<dbReference type="NCBIfam" id="NF012211">
    <property type="entry name" value="tand_rpt_95"/>
    <property type="match status" value="2"/>
</dbReference>
<dbReference type="Proteomes" id="UP000288892">
    <property type="component" value="Unassembled WGS sequence"/>
</dbReference>
<feature type="non-terminal residue" evidence="6">
    <location>
        <position position="1719"/>
    </location>
</feature>
<dbReference type="InterPro" id="IPR013783">
    <property type="entry name" value="Ig-like_fold"/>
</dbReference>
<evidence type="ECO:0000259" key="4">
    <source>
        <dbReference type="Pfam" id="PF10342"/>
    </source>
</evidence>
<dbReference type="InterPro" id="IPR000408">
    <property type="entry name" value="Reg_chr_condens"/>
</dbReference>
<organism evidence="6 7">
    <name type="scientific">Candidatus Electrothrix marina</name>
    <dbReference type="NCBI Taxonomy" id="1859130"/>
    <lineage>
        <taxon>Bacteria</taxon>
        <taxon>Pseudomonadati</taxon>
        <taxon>Thermodesulfobacteriota</taxon>
        <taxon>Desulfobulbia</taxon>
        <taxon>Desulfobulbales</taxon>
        <taxon>Desulfobulbaceae</taxon>
        <taxon>Candidatus Electrothrix</taxon>
    </lineage>
</organism>
<feature type="signal peptide" evidence="2">
    <location>
        <begin position="1"/>
        <end position="23"/>
    </location>
</feature>
<dbReference type="Pfam" id="PF10342">
    <property type="entry name" value="Kre9_KNH"/>
    <property type="match status" value="2"/>
</dbReference>
<dbReference type="Pfam" id="PF13205">
    <property type="entry name" value="Big_5"/>
    <property type="match status" value="1"/>
</dbReference>
<feature type="chain" id="PRO_5019055526" evidence="2">
    <location>
        <begin position="24"/>
        <end position="1719"/>
    </location>
</feature>
<dbReference type="SUPFAM" id="SSF50985">
    <property type="entry name" value="RCC1/BLIP-II"/>
    <property type="match status" value="1"/>
</dbReference>
<reference evidence="6 7" key="1">
    <citation type="submission" date="2017-01" db="EMBL/GenBank/DDBJ databases">
        <title>The cable genome- insights into the physiology and evolution of filamentous bacteria capable of sulfide oxidation via long distance electron transfer.</title>
        <authorList>
            <person name="Schreiber L."/>
            <person name="Bjerg J.T."/>
            <person name="Boggild A."/>
            <person name="Van De Vossenberg J."/>
            <person name="Meysman F."/>
            <person name="Nielsen L.P."/>
            <person name="Schramm A."/>
            <person name="Kjeldsen K.U."/>
        </authorList>
    </citation>
    <scope>NUCLEOTIDE SEQUENCE [LARGE SCALE GENOMIC DNA]</scope>
    <source>
        <strain evidence="6">A5</strain>
    </source>
</reference>
<dbReference type="Gene3D" id="2.60.40.3440">
    <property type="match status" value="1"/>
</dbReference>
<dbReference type="GO" id="GO:0005737">
    <property type="term" value="C:cytoplasm"/>
    <property type="evidence" value="ECO:0007669"/>
    <property type="project" value="TreeGrafter"/>
</dbReference>
<keyword evidence="7" id="KW-1185">Reference proteome</keyword>
<keyword evidence="1 2" id="KW-0732">Signal</keyword>
<dbReference type="InterPro" id="IPR018466">
    <property type="entry name" value="Kre9/Knh1-like_N"/>
</dbReference>
<evidence type="ECO:0000259" key="3">
    <source>
        <dbReference type="Pfam" id="PF07705"/>
    </source>
</evidence>
<dbReference type="Gene3D" id="2.130.10.30">
    <property type="entry name" value="Regulator of chromosome condensation 1/beta-lactamase-inhibitor protein II"/>
    <property type="match status" value="2"/>
</dbReference>